<name>A0A0C9Y007_9AGAR</name>
<evidence type="ECO:0000313" key="2">
    <source>
        <dbReference type="EMBL" id="KIK01373.1"/>
    </source>
</evidence>
<reference evidence="2 3" key="1">
    <citation type="submission" date="2014-04" db="EMBL/GenBank/DDBJ databases">
        <authorList>
            <consortium name="DOE Joint Genome Institute"/>
            <person name="Kuo A."/>
            <person name="Kohler A."/>
            <person name="Nagy L.G."/>
            <person name="Floudas D."/>
            <person name="Copeland A."/>
            <person name="Barry K.W."/>
            <person name="Cichocki N."/>
            <person name="Veneault-Fourrey C."/>
            <person name="LaButti K."/>
            <person name="Lindquist E.A."/>
            <person name="Lipzen A."/>
            <person name="Lundell T."/>
            <person name="Morin E."/>
            <person name="Murat C."/>
            <person name="Sun H."/>
            <person name="Tunlid A."/>
            <person name="Henrissat B."/>
            <person name="Grigoriev I.V."/>
            <person name="Hibbett D.S."/>
            <person name="Martin F."/>
            <person name="Nordberg H.P."/>
            <person name="Cantor M.N."/>
            <person name="Hua S.X."/>
        </authorList>
    </citation>
    <scope>NUCLEOTIDE SEQUENCE [LARGE SCALE GENOMIC DNA]</scope>
    <source>
        <strain evidence="2 3">LaAM-08-1</strain>
    </source>
</reference>
<protein>
    <submittedName>
        <fullName evidence="2">Uncharacterized protein</fullName>
    </submittedName>
</protein>
<evidence type="ECO:0000256" key="1">
    <source>
        <dbReference type="SAM" id="MobiDB-lite"/>
    </source>
</evidence>
<reference evidence="3" key="2">
    <citation type="submission" date="2015-01" db="EMBL/GenBank/DDBJ databases">
        <title>Evolutionary Origins and Diversification of the Mycorrhizal Mutualists.</title>
        <authorList>
            <consortium name="DOE Joint Genome Institute"/>
            <consortium name="Mycorrhizal Genomics Consortium"/>
            <person name="Kohler A."/>
            <person name="Kuo A."/>
            <person name="Nagy L.G."/>
            <person name="Floudas D."/>
            <person name="Copeland A."/>
            <person name="Barry K.W."/>
            <person name="Cichocki N."/>
            <person name="Veneault-Fourrey C."/>
            <person name="LaButti K."/>
            <person name="Lindquist E.A."/>
            <person name="Lipzen A."/>
            <person name="Lundell T."/>
            <person name="Morin E."/>
            <person name="Murat C."/>
            <person name="Riley R."/>
            <person name="Ohm R."/>
            <person name="Sun H."/>
            <person name="Tunlid A."/>
            <person name="Henrissat B."/>
            <person name="Grigoriev I.V."/>
            <person name="Hibbett D.S."/>
            <person name="Martin F."/>
        </authorList>
    </citation>
    <scope>NUCLEOTIDE SEQUENCE [LARGE SCALE GENOMIC DNA]</scope>
    <source>
        <strain evidence="3">LaAM-08-1</strain>
    </source>
</reference>
<dbReference type="Proteomes" id="UP000054477">
    <property type="component" value="Unassembled WGS sequence"/>
</dbReference>
<evidence type="ECO:0000313" key="3">
    <source>
        <dbReference type="Proteomes" id="UP000054477"/>
    </source>
</evidence>
<sequence>MAIPKRPLPSFTLALTPPSSGTSTHETPMSVVAPTTTCTAEAPRDFMKTMDLRSQSSFEYQYGWSVEELSDDDEKFETQTVFASEREGYCVIFLIFLRNLSNIWRMVVRLGKKSQRSSKRRPHNPKKGGG</sequence>
<proteinExistence type="predicted"/>
<keyword evidence="3" id="KW-1185">Reference proteome</keyword>
<accession>A0A0C9Y007</accession>
<dbReference type="AlphaFoldDB" id="A0A0C9Y007"/>
<dbReference type="EMBL" id="KN838608">
    <property type="protein sequence ID" value="KIK01373.1"/>
    <property type="molecule type" value="Genomic_DNA"/>
</dbReference>
<feature type="compositionally biased region" description="Polar residues" evidence="1">
    <location>
        <begin position="17"/>
        <end position="36"/>
    </location>
</feature>
<dbReference type="HOGENOM" id="CLU_2097283_0_0_1"/>
<organism evidence="2 3">
    <name type="scientific">Laccaria amethystina LaAM-08-1</name>
    <dbReference type="NCBI Taxonomy" id="1095629"/>
    <lineage>
        <taxon>Eukaryota</taxon>
        <taxon>Fungi</taxon>
        <taxon>Dikarya</taxon>
        <taxon>Basidiomycota</taxon>
        <taxon>Agaricomycotina</taxon>
        <taxon>Agaricomycetes</taxon>
        <taxon>Agaricomycetidae</taxon>
        <taxon>Agaricales</taxon>
        <taxon>Agaricineae</taxon>
        <taxon>Hydnangiaceae</taxon>
        <taxon>Laccaria</taxon>
    </lineage>
</organism>
<gene>
    <name evidence="2" type="ORF">K443DRAFT_678509</name>
</gene>
<dbReference type="OrthoDB" id="10335852at2759"/>
<feature type="region of interest" description="Disordered" evidence="1">
    <location>
        <begin position="1"/>
        <end position="36"/>
    </location>
</feature>